<dbReference type="Proteomes" id="UP000706525">
    <property type="component" value="Unassembled WGS sequence"/>
</dbReference>
<evidence type="ECO:0000313" key="2">
    <source>
        <dbReference type="Proteomes" id="UP000706525"/>
    </source>
</evidence>
<sequence length="240" mass="27381">MGYEEYAALTTFREVIPSSLLAEINAAIDASFGPTPIRVEPRAVGEMLRQVDTFRQLESLVCTTTQRFARKMSQVPLEERPHHVLRCVSQANGDNAHCRHFDSHLLTMLVPLQLADSEAFFNGDLVVYNNDVRRRISTIGNVICKIRHGIHRNLPFEFRKRLTVRDLQRGNCARVNVEPGSVYVFNGFALKHANLHVEEGQRRSLLIHYYDPGFSMGLSKALRFSRKIRDRLQGNMTGMT</sequence>
<gene>
    <name evidence="1" type="ORF">LMG32289_04774</name>
</gene>
<protein>
    <submittedName>
        <fullName evidence="1">Uncharacterized protein</fullName>
    </submittedName>
</protein>
<dbReference type="EMBL" id="CAJZAG010000009">
    <property type="protein sequence ID" value="CAG9180982.1"/>
    <property type="molecule type" value="Genomic_DNA"/>
</dbReference>
<keyword evidence="2" id="KW-1185">Reference proteome</keyword>
<proteinExistence type="predicted"/>
<comment type="caution">
    <text evidence="1">The sequence shown here is derived from an EMBL/GenBank/DDBJ whole genome shotgun (WGS) entry which is preliminary data.</text>
</comment>
<evidence type="ECO:0000313" key="1">
    <source>
        <dbReference type="EMBL" id="CAG9180982.1"/>
    </source>
</evidence>
<organism evidence="1 2">
    <name type="scientific">Cupriavidus pampae</name>
    <dbReference type="NCBI Taxonomy" id="659251"/>
    <lineage>
        <taxon>Bacteria</taxon>
        <taxon>Pseudomonadati</taxon>
        <taxon>Pseudomonadota</taxon>
        <taxon>Betaproteobacteria</taxon>
        <taxon>Burkholderiales</taxon>
        <taxon>Burkholderiaceae</taxon>
        <taxon>Cupriavidus</taxon>
    </lineage>
</organism>
<accession>A0ABN7Z9I1</accession>
<name>A0ABN7Z9I1_9BURK</name>
<reference evidence="1 2" key="1">
    <citation type="submission" date="2021-08" db="EMBL/GenBank/DDBJ databases">
        <authorList>
            <person name="Peeters C."/>
        </authorList>
    </citation>
    <scope>NUCLEOTIDE SEQUENCE [LARGE SCALE GENOMIC DNA]</scope>
    <source>
        <strain evidence="1 2">LMG 32289</strain>
    </source>
</reference>